<comment type="caution">
    <text evidence="9">The sequence shown here is derived from an EMBL/GenBank/DDBJ whole genome shotgun (WGS) entry which is preliminary data.</text>
</comment>
<dbReference type="GO" id="GO:0016020">
    <property type="term" value="C:membrane"/>
    <property type="evidence" value="ECO:0007669"/>
    <property type="project" value="UniProtKB-SubCell"/>
</dbReference>
<keyword evidence="9" id="KW-0645">Protease</keyword>
<evidence type="ECO:0000256" key="2">
    <source>
        <dbReference type="ARBA" id="ARBA00009045"/>
    </source>
</evidence>
<evidence type="ECO:0000256" key="6">
    <source>
        <dbReference type="ARBA" id="ARBA00023136"/>
    </source>
</evidence>
<gene>
    <name evidence="9" type="ORF">HNQ34_003104</name>
</gene>
<evidence type="ECO:0000259" key="8">
    <source>
        <dbReference type="Pfam" id="PF01694"/>
    </source>
</evidence>
<sequence>MSNRTENVHTFFCSYPIVSTIILINIVFFFMFSIPALLFNNILKTLIGFNAAIVQGEYWRLITPLFLHLHIGHMIINSVSLVLFGAALEKIIGKWMFLVAYIGSGILANVATLLFAPIMYKHLGASGAIFGLFGVYSYLAFFHRHIINRQHAQIIFAVLTVGLMMTLATPHMNIIAHFFGFLSGAILAPFVASHPKPYRF</sequence>
<accession>A0A7W8ISU4</accession>
<evidence type="ECO:0000256" key="1">
    <source>
        <dbReference type="ARBA" id="ARBA00004141"/>
    </source>
</evidence>
<feature type="transmembrane region" description="Helical" evidence="7">
    <location>
        <begin position="65"/>
        <end position="88"/>
    </location>
</feature>
<protein>
    <submittedName>
        <fullName evidence="9">Membrane associated rhomboid family serine protease</fullName>
    </submittedName>
</protein>
<dbReference type="Pfam" id="PF01694">
    <property type="entry name" value="Rhomboid"/>
    <property type="match status" value="1"/>
</dbReference>
<dbReference type="AlphaFoldDB" id="A0A7W8ISU4"/>
<feature type="transmembrane region" description="Helical" evidence="7">
    <location>
        <begin position="151"/>
        <end position="168"/>
    </location>
</feature>
<comment type="subcellular location">
    <subcellularLocation>
        <location evidence="1">Membrane</location>
        <topology evidence="1">Multi-pass membrane protein</topology>
    </subcellularLocation>
</comment>
<organism evidence="9 10">
    <name type="scientific">Anoxybacteroides tepidamans</name>
    <dbReference type="NCBI Taxonomy" id="265948"/>
    <lineage>
        <taxon>Bacteria</taxon>
        <taxon>Bacillati</taxon>
        <taxon>Bacillota</taxon>
        <taxon>Bacilli</taxon>
        <taxon>Bacillales</taxon>
        <taxon>Anoxybacillaceae</taxon>
        <taxon>Anoxybacteroides</taxon>
    </lineage>
</organism>
<keyword evidence="3 7" id="KW-0812">Transmembrane</keyword>
<keyword evidence="5 7" id="KW-1133">Transmembrane helix</keyword>
<dbReference type="GO" id="GO:0004252">
    <property type="term" value="F:serine-type endopeptidase activity"/>
    <property type="evidence" value="ECO:0007669"/>
    <property type="project" value="InterPro"/>
</dbReference>
<dbReference type="Gene3D" id="1.20.1540.10">
    <property type="entry name" value="Rhomboid-like"/>
    <property type="match status" value="1"/>
</dbReference>
<evidence type="ECO:0000256" key="4">
    <source>
        <dbReference type="ARBA" id="ARBA00022801"/>
    </source>
</evidence>
<comment type="similarity">
    <text evidence="2">Belongs to the peptidase S54 family.</text>
</comment>
<reference evidence="9 10" key="1">
    <citation type="submission" date="2020-08" db="EMBL/GenBank/DDBJ databases">
        <title>Genomic Encyclopedia of Type Strains, Phase IV (KMG-IV): sequencing the most valuable type-strain genomes for metagenomic binning, comparative biology and taxonomic classification.</title>
        <authorList>
            <person name="Goeker M."/>
        </authorList>
    </citation>
    <scope>NUCLEOTIDE SEQUENCE [LARGE SCALE GENOMIC DNA]</scope>
    <source>
        <strain evidence="9 10">DSM 16325</strain>
    </source>
</reference>
<dbReference type="GO" id="GO:0006508">
    <property type="term" value="P:proteolysis"/>
    <property type="evidence" value="ECO:0007669"/>
    <property type="project" value="UniProtKB-KW"/>
</dbReference>
<keyword evidence="6 7" id="KW-0472">Membrane</keyword>
<keyword evidence="10" id="KW-1185">Reference proteome</keyword>
<dbReference type="EMBL" id="JACHEP010000025">
    <property type="protein sequence ID" value="MBB5325997.1"/>
    <property type="molecule type" value="Genomic_DNA"/>
</dbReference>
<dbReference type="SUPFAM" id="SSF144091">
    <property type="entry name" value="Rhomboid-like"/>
    <property type="match status" value="1"/>
</dbReference>
<evidence type="ECO:0000256" key="7">
    <source>
        <dbReference type="SAM" id="Phobius"/>
    </source>
</evidence>
<dbReference type="InterPro" id="IPR050925">
    <property type="entry name" value="Rhomboid_protease_S54"/>
</dbReference>
<feature type="transmembrane region" description="Helical" evidence="7">
    <location>
        <begin position="12"/>
        <end position="34"/>
    </location>
</feature>
<feature type="transmembrane region" description="Helical" evidence="7">
    <location>
        <begin position="95"/>
        <end position="116"/>
    </location>
</feature>
<dbReference type="PANTHER" id="PTHR43731">
    <property type="entry name" value="RHOMBOID PROTEASE"/>
    <property type="match status" value="1"/>
</dbReference>
<name>A0A7W8ISU4_9BACL</name>
<evidence type="ECO:0000256" key="5">
    <source>
        <dbReference type="ARBA" id="ARBA00022989"/>
    </source>
</evidence>
<dbReference type="PANTHER" id="PTHR43731:SF14">
    <property type="entry name" value="PRESENILIN-ASSOCIATED RHOMBOID-LIKE PROTEIN, MITOCHONDRIAL"/>
    <property type="match status" value="1"/>
</dbReference>
<dbReference type="InterPro" id="IPR022764">
    <property type="entry name" value="Peptidase_S54_rhomboid_dom"/>
</dbReference>
<dbReference type="InterPro" id="IPR035952">
    <property type="entry name" value="Rhomboid-like_sf"/>
</dbReference>
<dbReference type="RefSeq" id="WP_183256003.1">
    <property type="nucleotide sequence ID" value="NZ_JACHEP010000025.1"/>
</dbReference>
<keyword evidence="4" id="KW-0378">Hydrolase</keyword>
<evidence type="ECO:0000313" key="10">
    <source>
        <dbReference type="Proteomes" id="UP000520011"/>
    </source>
</evidence>
<evidence type="ECO:0000313" key="9">
    <source>
        <dbReference type="EMBL" id="MBB5325997.1"/>
    </source>
</evidence>
<evidence type="ECO:0000256" key="3">
    <source>
        <dbReference type="ARBA" id="ARBA00022692"/>
    </source>
</evidence>
<feature type="transmembrane region" description="Helical" evidence="7">
    <location>
        <begin position="122"/>
        <end position="139"/>
    </location>
</feature>
<proteinExistence type="inferred from homology"/>
<dbReference type="Proteomes" id="UP000520011">
    <property type="component" value="Unassembled WGS sequence"/>
</dbReference>
<feature type="domain" description="Peptidase S54 rhomboid" evidence="8">
    <location>
        <begin position="56"/>
        <end position="191"/>
    </location>
</feature>